<dbReference type="Proteomes" id="UP000075391">
    <property type="component" value="Unassembled WGS sequence"/>
</dbReference>
<feature type="binding site" evidence="3">
    <location>
        <position position="54"/>
    </location>
    <ligand>
        <name>Mg(2+)</name>
        <dbReference type="ChEBI" id="CHEBI:18420"/>
        <label>1</label>
    </ligand>
</feature>
<gene>
    <name evidence="4" type="ORF">AZI85_06175</name>
</gene>
<dbReference type="Pfam" id="PF03747">
    <property type="entry name" value="ADP_ribosyl_GH"/>
    <property type="match status" value="1"/>
</dbReference>
<dbReference type="RefSeq" id="WP_063243955.1">
    <property type="nucleotide sequence ID" value="NZ_LUKF01000016.1"/>
</dbReference>
<name>A0A150WFJ5_BDEBC</name>
<dbReference type="InterPro" id="IPR005502">
    <property type="entry name" value="Ribosyl_crysJ1"/>
</dbReference>
<comment type="similarity">
    <text evidence="1">Belongs to the ADP-ribosylglycohydrolase family.</text>
</comment>
<evidence type="ECO:0000256" key="3">
    <source>
        <dbReference type="PIRSR" id="PIRSR605502-1"/>
    </source>
</evidence>
<dbReference type="Gene3D" id="1.10.4080.10">
    <property type="entry name" value="ADP-ribosylation/Crystallin J1"/>
    <property type="match status" value="1"/>
</dbReference>
<feature type="binding site" evidence="3">
    <location>
        <position position="55"/>
    </location>
    <ligand>
        <name>Mg(2+)</name>
        <dbReference type="ChEBI" id="CHEBI:18420"/>
        <label>1</label>
    </ligand>
</feature>
<dbReference type="AlphaFoldDB" id="A0A150WFJ5"/>
<dbReference type="OrthoDB" id="9798107at2"/>
<sequence>MLSYQERVLGMLWGLHAGDSLGAPWEFLPPQASWNTKTEIVGGGKFNWKAGEATDDTDLMLCLLRALKSPQEISFDILKSEMLKWYASNPPDIGTTTIKGLQNLKDGLPLKDCGYVNNEFQGNGSIMRVAPLALLHDTAHGNYQDQAIQGLHEIMVTQTKMTHGHHHCVDTDLIFVPTVKAVLAGKNKAEIFATALNEAEKVSSFIYEKLKTIPQTEWKDLSTSGFCVDTLCAGLWAFMKFDSLEDALVAVVNRGDDSDSCGAVAGVLCGAYYGPKAIPARWLEVLEYKEEIEKLCAAFFKN</sequence>
<comment type="caution">
    <text evidence="4">The sequence shown here is derived from an EMBL/GenBank/DDBJ whole genome shotgun (WGS) entry which is preliminary data.</text>
</comment>
<proteinExistence type="inferred from homology"/>
<feature type="binding site" evidence="3">
    <location>
        <position position="257"/>
    </location>
    <ligand>
        <name>Mg(2+)</name>
        <dbReference type="ChEBI" id="CHEBI:18420"/>
        <label>1</label>
    </ligand>
</feature>
<feature type="binding site" evidence="3">
    <location>
        <position position="56"/>
    </location>
    <ligand>
        <name>Mg(2+)</name>
        <dbReference type="ChEBI" id="CHEBI:18420"/>
        <label>1</label>
    </ligand>
</feature>
<protein>
    <recommendedName>
        <fullName evidence="6">ADP-ribosylglycohydrolase</fullName>
    </recommendedName>
</protein>
<dbReference type="EMBL" id="LUKF01000016">
    <property type="protein sequence ID" value="KYG61806.1"/>
    <property type="molecule type" value="Genomic_DNA"/>
</dbReference>
<organism evidence="4 5">
    <name type="scientific">Bdellovibrio bacteriovorus</name>
    <dbReference type="NCBI Taxonomy" id="959"/>
    <lineage>
        <taxon>Bacteria</taxon>
        <taxon>Pseudomonadati</taxon>
        <taxon>Bdellovibrionota</taxon>
        <taxon>Bdellovibrionia</taxon>
        <taxon>Bdellovibrionales</taxon>
        <taxon>Pseudobdellovibrionaceae</taxon>
        <taxon>Bdellovibrio</taxon>
    </lineage>
</organism>
<feature type="binding site" evidence="3">
    <location>
        <position position="260"/>
    </location>
    <ligand>
        <name>Mg(2+)</name>
        <dbReference type="ChEBI" id="CHEBI:18420"/>
        <label>1</label>
    </ligand>
</feature>
<evidence type="ECO:0000256" key="1">
    <source>
        <dbReference type="ARBA" id="ARBA00010702"/>
    </source>
</evidence>
<evidence type="ECO:0008006" key="6">
    <source>
        <dbReference type="Google" id="ProtNLM"/>
    </source>
</evidence>
<evidence type="ECO:0000256" key="2">
    <source>
        <dbReference type="ARBA" id="ARBA00022801"/>
    </source>
</evidence>
<dbReference type="GO" id="GO:0016787">
    <property type="term" value="F:hydrolase activity"/>
    <property type="evidence" value="ECO:0007669"/>
    <property type="project" value="UniProtKB-KW"/>
</dbReference>
<dbReference type="PANTHER" id="PTHR16222">
    <property type="entry name" value="ADP-RIBOSYLGLYCOHYDROLASE"/>
    <property type="match status" value="1"/>
</dbReference>
<keyword evidence="2" id="KW-0378">Hydrolase</keyword>
<evidence type="ECO:0000313" key="5">
    <source>
        <dbReference type="Proteomes" id="UP000075391"/>
    </source>
</evidence>
<keyword evidence="3" id="KW-0479">Metal-binding</keyword>
<feature type="binding site" evidence="3">
    <location>
        <position position="259"/>
    </location>
    <ligand>
        <name>Mg(2+)</name>
        <dbReference type="ChEBI" id="CHEBI:18420"/>
        <label>1</label>
    </ligand>
</feature>
<accession>A0A150WFJ5</accession>
<dbReference type="GO" id="GO:0046872">
    <property type="term" value="F:metal ion binding"/>
    <property type="evidence" value="ECO:0007669"/>
    <property type="project" value="UniProtKB-KW"/>
</dbReference>
<comment type="cofactor">
    <cofactor evidence="3">
        <name>Mg(2+)</name>
        <dbReference type="ChEBI" id="CHEBI:18420"/>
    </cofactor>
    <text evidence="3">Binds 2 magnesium ions per subunit.</text>
</comment>
<dbReference type="InterPro" id="IPR036705">
    <property type="entry name" value="Ribosyl_crysJ1_sf"/>
</dbReference>
<keyword evidence="3" id="KW-0460">Magnesium</keyword>
<dbReference type="PANTHER" id="PTHR16222:SF24">
    <property type="entry name" value="ADP-RIBOSYLHYDROLASE ARH3"/>
    <property type="match status" value="1"/>
</dbReference>
<reference evidence="4 5" key="1">
    <citation type="submission" date="2016-03" db="EMBL/GenBank/DDBJ databases">
        <authorList>
            <person name="Ploux O."/>
        </authorList>
    </citation>
    <scope>NUCLEOTIDE SEQUENCE [LARGE SCALE GENOMIC DNA]</scope>
    <source>
        <strain evidence="4 5">BER2</strain>
    </source>
</reference>
<evidence type="ECO:0000313" key="4">
    <source>
        <dbReference type="EMBL" id="KYG61806.1"/>
    </source>
</evidence>
<dbReference type="InterPro" id="IPR050792">
    <property type="entry name" value="ADP-ribosylglycohydrolase"/>
</dbReference>
<dbReference type="SUPFAM" id="SSF101478">
    <property type="entry name" value="ADP-ribosylglycohydrolase"/>
    <property type="match status" value="1"/>
</dbReference>